<reference evidence="3 4" key="1">
    <citation type="journal article" date="2015" name="Genome Biol. Evol.">
        <title>Comparative Genomics of a Bacterivorous Green Alga Reveals Evolutionary Causalities and Consequences of Phago-Mixotrophic Mode of Nutrition.</title>
        <authorList>
            <person name="Burns J.A."/>
            <person name="Paasch A."/>
            <person name="Narechania A."/>
            <person name="Kim E."/>
        </authorList>
    </citation>
    <scope>NUCLEOTIDE SEQUENCE [LARGE SCALE GENOMIC DNA]</scope>
    <source>
        <strain evidence="3 4">PLY_AMNH</strain>
    </source>
</reference>
<feature type="transmembrane region" description="Helical" evidence="2">
    <location>
        <begin position="424"/>
        <end position="443"/>
    </location>
</feature>
<feature type="transmembrane region" description="Helical" evidence="2">
    <location>
        <begin position="291"/>
        <end position="308"/>
    </location>
</feature>
<dbReference type="PANTHER" id="PTHR11319:SF35">
    <property type="entry name" value="OUTER MEMBRANE PROTEIN PMPC-RELATED"/>
    <property type="match status" value="1"/>
</dbReference>
<keyword evidence="2" id="KW-1133">Transmembrane helix</keyword>
<organism evidence="3 4">
    <name type="scientific">Cymbomonas tetramitiformis</name>
    <dbReference type="NCBI Taxonomy" id="36881"/>
    <lineage>
        <taxon>Eukaryota</taxon>
        <taxon>Viridiplantae</taxon>
        <taxon>Chlorophyta</taxon>
        <taxon>Pyramimonadophyceae</taxon>
        <taxon>Pyramimonadales</taxon>
        <taxon>Pyramimonadaceae</taxon>
        <taxon>Cymbomonas</taxon>
    </lineage>
</organism>
<evidence type="ECO:0000313" key="4">
    <source>
        <dbReference type="Proteomes" id="UP001190700"/>
    </source>
</evidence>
<feature type="transmembrane region" description="Helical" evidence="2">
    <location>
        <begin position="495"/>
        <end position="519"/>
    </location>
</feature>
<evidence type="ECO:0000256" key="2">
    <source>
        <dbReference type="SAM" id="Phobius"/>
    </source>
</evidence>
<protein>
    <recommendedName>
        <fullName evidence="5">TRP C-terminal domain-containing protein</fullName>
    </recommendedName>
</protein>
<feature type="transmembrane region" description="Helical" evidence="2">
    <location>
        <begin position="248"/>
        <end position="271"/>
    </location>
</feature>
<evidence type="ECO:0008006" key="5">
    <source>
        <dbReference type="Google" id="ProtNLM"/>
    </source>
</evidence>
<feature type="non-terminal residue" evidence="3">
    <location>
        <position position="1"/>
    </location>
</feature>
<comment type="caution">
    <text evidence="3">The sequence shown here is derived from an EMBL/GenBank/DDBJ whole genome shotgun (WGS) entry which is preliminary data.</text>
</comment>
<proteinExistence type="predicted"/>
<keyword evidence="2" id="KW-0472">Membrane</keyword>
<feature type="transmembrane region" description="Helical" evidence="2">
    <location>
        <begin position="353"/>
        <end position="375"/>
    </location>
</feature>
<dbReference type="PANTHER" id="PTHR11319">
    <property type="entry name" value="G PROTEIN-COUPLED RECEPTOR-RELATED"/>
    <property type="match status" value="1"/>
</dbReference>
<feature type="region of interest" description="Disordered" evidence="1">
    <location>
        <begin position="815"/>
        <end position="837"/>
    </location>
</feature>
<dbReference type="Proteomes" id="UP001190700">
    <property type="component" value="Unassembled WGS sequence"/>
</dbReference>
<evidence type="ECO:0000313" key="3">
    <source>
        <dbReference type="EMBL" id="KAK3281018.1"/>
    </source>
</evidence>
<accession>A0AAE0GN89</accession>
<dbReference type="EMBL" id="LGRX02004091">
    <property type="protein sequence ID" value="KAK3281018.1"/>
    <property type="molecule type" value="Genomic_DNA"/>
</dbReference>
<gene>
    <name evidence="3" type="ORF">CYMTET_11166</name>
</gene>
<dbReference type="AlphaFoldDB" id="A0AAE0GN89"/>
<keyword evidence="4" id="KW-1185">Reference proteome</keyword>
<evidence type="ECO:0000256" key="1">
    <source>
        <dbReference type="SAM" id="MobiDB-lite"/>
    </source>
</evidence>
<feature type="transmembrane region" description="Helical" evidence="2">
    <location>
        <begin position="455"/>
        <end position="475"/>
    </location>
</feature>
<sequence>PAHPSQHLGLFSTGRTVTFGISPDMAMTPAAAELGSEHCCMTWGGGGAGALLYDLGRGEAQGALLHDLEAEKGHWRSSRSSTYFVDCAKGMDEALCLGGVGAGEGSSCQEGHEGPLCGVCHEDWRVAAKECVQCNDQGSTIGSYFLMAAIVLILPKAFLNFVRYRTNQVRERIQRYGPAWSADADIGVITKSYLSYLQMMGMITEVHVEWNSAVQWLLDSTDAISSGSAYKIEALSCLMPAMRYLQQYILMMAAPVVAFVVPGIVVIALYTQRILFAPDVINAERIKRTKAHYSNAVVFLIFILYPTVVRRAVEVFKCVRVSDSSADTEERYLVADLSMDCNSDEYEKMSASAAVFCTAYGLGIPVLLFIILYQYRNKLEDEEVRVNLEFTYLGYKRHLWWWECLQLCRKLVLAFTMVIYRSNYYMQLLLTLACTDCFLSLTLSLRPYTNSMQNAFEIVQLITIAGTLQCSLLFVPTTDDDGEDDNQIKEWQQLIGTSVILILNIAVNVFFVAAATICLHKDYGDKVADMLHAAKQKGKRGSLLLMSPVMSPRSGDRVRFGSMDNIILRNNPNFLTGGQSFNKMPAILLKNPMFYTPEDEEKAAGEARMMLDALDTSQSPELEAYLRKMSIMNPAYAASQEPMAQPPEAESDTPRHLTKMNPLFHKVADNTDSSGDELSDDDKMRQMREHRERMRLIRHRGTMQEQFSGMTGLGIQHADPEVGHPPEMQRNHQMEHPSESIAGQEVDLLGRRGEDPPNHEDNQGRGECQDFRPNGTHKYSTEVELSDQKYNPGHVAQVDAIRHTDTVKESQTACMQNGEDAAGHAEPSFDEYGTAADRRSQWGRRANQLLSQKALDKSHRLESLSEEC</sequence>
<feature type="region of interest" description="Disordered" evidence="1">
    <location>
        <begin position="749"/>
        <end position="777"/>
    </location>
</feature>
<feature type="compositionally biased region" description="Basic and acidic residues" evidence="1">
    <location>
        <begin position="749"/>
        <end position="770"/>
    </location>
</feature>
<name>A0AAE0GN89_9CHLO</name>
<keyword evidence="2" id="KW-0812">Transmembrane</keyword>